<dbReference type="Proteomes" id="UP000241462">
    <property type="component" value="Unassembled WGS sequence"/>
</dbReference>
<evidence type="ECO:0000313" key="2">
    <source>
        <dbReference type="EMBL" id="PSR79092.1"/>
    </source>
</evidence>
<reference evidence="2 3" key="1">
    <citation type="journal article" date="2018" name="Mycol. Prog.">
        <title>Coniella lustricola, a new species from submerged detritus.</title>
        <authorList>
            <person name="Raudabaugh D.B."/>
            <person name="Iturriaga T."/>
            <person name="Carver A."/>
            <person name="Mondo S."/>
            <person name="Pangilinan J."/>
            <person name="Lipzen A."/>
            <person name="He G."/>
            <person name="Amirebrahimi M."/>
            <person name="Grigoriev I.V."/>
            <person name="Miller A.N."/>
        </authorList>
    </citation>
    <scope>NUCLEOTIDE SEQUENCE [LARGE SCALE GENOMIC DNA]</scope>
    <source>
        <strain evidence="2 3">B22-T-1</strain>
    </source>
</reference>
<dbReference type="InParanoid" id="A0A2T2ZXL3"/>
<accession>A0A2T2ZXL3</accession>
<organism evidence="2 3">
    <name type="scientific">Coniella lustricola</name>
    <dbReference type="NCBI Taxonomy" id="2025994"/>
    <lineage>
        <taxon>Eukaryota</taxon>
        <taxon>Fungi</taxon>
        <taxon>Dikarya</taxon>
        <taxon>Ascomycota</taxon>
        <taxon>Pezizomycotina</taxon>
        <taxon>Sordariomycetes</taxon>
        <taxon>Sordariomycetidae</taxon>
        <taxon>Diaporthales</taxon>
        <taxon>Schizoparmaceae</taxon>
        <taxon>Coniella</taxon>
    </lineage>
</organism>
<protein>
    <recommendedName>
        <fullName evidence="1">Heterokaryon incompatibility domain-containing protein</fullName>
    </recommendedName>
</protein>
<name>A0A2T2ZXL3_9PEZI</name>
<sequence>MDSSIVTNEHDNLCNGRKFIPVDVFYGSTPSQGINRLKYGQTSKHTLFQGSGGFDSLQQSATAGCSLCRLFEDAAAFDNRLEPTHYLRVTEADDPVRFSLLRAWLVDCRNPHSVGCREASCAHSKLPKRLLWVANLNKIQLCFTSELQVHQDVGYATSSHCWGSLSPLQTSQDNEQAHLSGFSETLLSSTFADAARTTRKLDLRYLWTMGTMNSRPSTRSCLGPARTSPLNSRGPLYEKVHTIYGSAEWLYDRRIRARHGSKGKVGCIFRFQFVTKSISV</sequence>
<gene>
    <name evidence="2" type="ORF">BD289DRAFT_442968</name>
</gene>
<dbReference type="InterPro" id="IPR010730">
    <property type="entry name" value="HET"/>
</dbReference>
<evidence type="ECO:0000259" key="1">
    <source>
        <dbReference type="Pfam" id="PF06985"/>
    </source>
</evidence>
<dbReference type="PANTHER" id="PTHR33112:SF16">
    <property type="entry name" value="HETEROKARYON INCOMPATIBILITY DOMAIN-CONTAINING PROTEIN"/>
    <property type="match status" value="1"/>
</dbReference>
<evidence type="ECO:0000313" key="3">
    <source>
        <dbReference type="Proteomes" id="UP000241462"/>
    </source>
</evidence>
<dbReference type="PANTHER" id="PTHR33112">
    <property type="entry name" value="DOMAIN PROTEIN, PUTATIVE-RELATED"/>
    <property type="match status" value="1"/>
</dbReference>
<proteinExistence type="predicted"/>
<dbReference type="AlphaFoldDB" id="A0A2T2ZXL3"/>
<feature type="domain" description="Heterokaryon incompatibility" evidence="1">
    <location>
        <begin position="155"/>
        <end position="207"/>
    </location>
</feature>
<dbReference type="EMBL" id="KZ678580">
    <property type="protein sequence ID" value="PSR79092.1"/>
    <property type="molecule type" value="Genomic_DNA"/>
</dbReference>
<keyword evidence="3" id="KW-1185">Reference proteome</keyword>
<dbReference type="Pfam" id="PF06985">
    <property type="entry name" value="HET"/>
    <property type="match status" value="1"/>
</dbReference>
<dbReference type="OrthoDB" id="8300194at2759"/>